<dbReference type="GO" id="GO:0006886">
    <property type="term" value="P:intracellular protein transport"/>
    <property type="evidence" value="ECO:0007669"/>
    <property type="project" value="InterPro"/>
</dbReference>
<comment type="similarity">
    <text evidence="1 3">Belongs to the VPS16 family.</text>
</comment>
<dbReference type="EMBL" id="UYYF01004586">
    <property type="protein sequence ID" value="VDN05647.1"/>
    <property type="molecule type" value="Genomic_DNA"/>
</dbReference>
<dbReference type="GO" id="GO:0030897">
    <property type="term" value="C:HOPS complex"/>
    <property type="evidence" value="ECO:0007669"/>
    <property type="project" value="UniProtKB-UniRule"/>
</dbReference>
<evidence type="ECO:0000259" key="4">
    <source>
        <dbReference type="Pfam" id="PF04840"/>
    </source>
</evidence>
<evidence type="ECO:0000313" key="8">
    <source>
        <dbReference type="WBParaSite" id="TCLT_0000813201-mRNA-1"/>
    </source>
</evidence>
<evidence type="ECO:0000313" key="6">
    <source>
        <dbReference type="EMBL" id="VDN05647.1"/>
    </source>
</evidence>
<dbReference type="Pfam" id="PF04840">
    <property type="entry name" value="Vps16_C"/>
    <property type="match status" value="1"/>
</dbReference>
<keyword evidence="3" id="KW-0967">Endosome</keyword>
<comment type="function">
    <text evidence="3">Plays a role in vesicle-mediated protein trafficking to lysosomal compartments including the endocytic membrane transport and autophagic pathways. Believed to act as a core component of the putative HOPS and CORVET endosomal tethering complexes.</text>
</comment>
<keyword evidence="3" id="KW-0813">Transport</keyword>
<dbReference type="OrthoDB" id="1792at2759"/>
<sequence>MKSETRDWIYLDPIKIRRNTLFENTDYGFHDNCLFASSPYGGCIAYAFPNTSFWIITIKTNAGKLLSTFKAHNVHSIYWTRCHRLVIVNVRGRVHVYTPLGKLKYQFVMDEEITVVETRIYYGGVGNTGIAVLSENNRIYAVNSVMEAVPWRVPDIAKSNLLSTWNVLTFVNVTILSVIGTAFYASMQGLAPQLLELPWKIDSGEYINIIPNWDSTRIALLHSSFIVQIIDSDFSLLFTLSLSAVDNVRAISNIVWCGNEVLSMKHSRHSVFLISVCSKSHVYDFETCVEIDMELDGIKVFTSNQLILLSQVPDAVDCVLSVASVQPGAILYDASEKLVEGTYGVYEYIQMIESQMEDAIQQCLLAAAHQFDSVLQKKMLRAASLGKSLVKRQDASQFVDLCRLTRVLNFLRKPYIGFGLSFAQSEELKIGSLIDRLIDLGQWAAAISISRYMKVPSKDGVHRILAYWALKTIEIAKVAKESGKAPNFKSLSEVIVSKFIGYPEVSFADVAMKAADANLNELAELLLDRETCLSRQVEVLMKLNKVDRALAKAAKSQQPDLLHYVLTYLKRTEKKEIIDHLVLKLPQALCLYQDYLKDEAPRHLLALYVQKDDFARQSLYYLKESELTPWNPFDNKDKIEELLKAETSLNKLKEHTTAQLVAETGELFRICEALDGKPDFIDVDRTSVRSVYIWAVGHHEDILVEQLKKKFKLTEKVGESYCILLGFFIILRRDFSRSYLWKVEGFARNNLWHHLENLFKTKKILTNCMASPTFYYLFYFHRFTFPLFLTTSSILTVYFQPFIEACARYGNESLCRSFIEKLTNPVDVVESLLLLKKPVEAANYAADKKLFVMLEKINVRYRADKEISPLISQIVNDTKKI</sequence>
<dbReference type="SUPFAM" id="SSF50969">
    <property type="entry name" value="YVTN repeat-like/Quinoprotein amine dehydrogenase"/>
    <property type="match status" value="1"/>
</dbReference>
<accession>A0A0N5D560</accession>
<protein>
    <recommendedName>
        <fullName evidence="2 3">Vacuolar protein sorting-associated protein 16 homolog</fullName>
    </recommendedName>
</protein>
<evidence type="ECO:0000256" key="3">
    <source>
        <dbReference type="PIRNR" id="PIRNR007949"/>
    </source>
</evidence>
<evidence type="ECO:0000256" key="1">
    <source>
        <dbReference type="ARBA" id="ARBA00009250"/>
    </source>
</evidence>
<dbReference type="WBParaSite" id="TCLT_0000813201-mRNA-1">
    <property type="protein sequence ID" value="TCLT_0000813201-mRNA-1"/>
    <property type="gene ID" value="TCLT_0000813201"/>
</dbReference>
<gene>
    <name evidence="6" type="ORF">TCLT_LOCUS8121</name>
</gene>
<dbReference type="STRING" id="103827.A0A0N5D560"/>
<dbReference type="GO" id="GO:0005765">
    <property type="term" value="C:lysosomal membrane"/>
    <property type="evidence" value="ECO:0007669"/>
    <property type="project" value="UniProtKB-SubCell"/>
</dbReference>
<proteinExistence type="inferred from homology"/>
<evidence type="ECO:0000313" key="7">
    <source>
        <dbReference type="Proteomes" id="UP000276776"/>
    </source>
</evidence>
<name>A0A0N5D560_THECL</name>
<dbReference type="OMA" id="RIPACLC"/>
<keyword evidence="3" id="KW-0458">Lysosome</keyword>
<feature type="domain" description="Vps16 C-terminal" evidence="4">
    <location>
        <begin position="505"/>
        <end position="716"/>
    </location>
</feature>
<dbReference type="Proteomes" id="UP000276776">
    <property type="component" value="Unassembled WGS sequence"/>
</dbReference>
<dbReference type="GO" id="GO:0016197">
    <property type="term" value="P:endosomal transport"/>
    <property type="evidence" value="ECO:0007669"/>
    <property type="project" value="TreeGrafter"/>
</dbReference>
<keyword evidence="3" id="KW-0472">Membrane</keyword>
<dbReference type="InterPro" id="IPR011044">
    <property type="entry name" value="Quino_amine_DH_bsu"/>
</dbReference>
<dbReference type="AlphaFoldDB" id="A0A0N5D560"/>
<dbReference type="GO" id="GO:0031902">
    <property type="term" value="C:late endosome membrane"/>
    <property type="evidence" value="ECO:0007669"/>
    <property type="project" value="UniProtKB-SubCell"/>
</dbReference>
<dbReference type="GO" id="GO:0033263">
    <property type="term" value="C:CORVET complex"/>
    <property type="evidence" value="ECO:0007669"/>
    <property type="project" value="UniProtKB-UniRule"/>
</dbReference>
<reference evidence="8" key="1">
    <citation type="submission" date="2017-02" db="UniProtKB">
        <authorList>
            <consortium name="WormBaseParasite"/>
        </authorList>
    </citation>
    <scope>IDENTIFICATION</scope>
</reference>
<dbReference type="PIRSF" id="PIRSF007949">
    <property type="entry name" value="VPS16"/>
    <property type="match status" value="1"/>
</dbReference>
<keyword evidence="7" id="KW-1185">Reference proteome</keyword>
<evidence type="ECO:0000259" key="5">
    <source>
        <dbReference type="Pfam" id="PF04841"/>
    </source>
</evidence>
<dbReference type="PANTHER" id="PTHR12811">
    <property type="entry name" value="VACUOLAR PROTEIN SORTING VPS16"/>
    <property type="match status" value="1"/>
</dbReference>
<dbReference type="InterPro" id="IPR006925">
    <property type="entry name" value="Vps16_C"/>
</dbReference>
<reference evidence="6 7" key="2">
    <citation type="submission" date="2018-11" db="EMBL/GenBank/DDBJ databases">
        <authorList>
            <consortium name="Pathogen Informatics"/>
        </authorList>
    </citation>
    <scope>NUCLEOTIDE SEQUENCE [LARGE SCALE GENOMIC DNA]</scope>
</reference>
<organism evidence="8">
    <name type="scientific">Thelazia callipaeda</name>
    <name type="common">Oriental eyeworm</name>
    <name type="synonym">Parasitic nematode</name>
    <dbReference type="NCBI Taxonomy" id="103827"/>
    <lineage>
        <taxon>Eukaryota</taxon>
        <taxon>Metazoa</taxon>
        <taxon>Ecdysozoa</taxon>
        <taxon>Nematoda</taxon>
        <taxon>Chromadorea</taxon>
        <taxon>Rhabditida</taxon>
        <taxon>Spirurina</taxon>
        <taxon>Spiruromorpha</taxon>
        <taxon>Thelazioidea</taxon>
        <taxon>Thelaziidae</taxon>
        <taxon>Thelazia</taxon>
    </lineage>
</organism>
<dbReference type="Pfam" id="PF04841">
    <property type="entry name" value="Vps16_N"/>
    <property type="match status" value="1"/>
</dbReference>
<keyword evidence="3" id="KW-0653">Protein transport</keyword>
<evidence type="ECO:0000256" key="2">
    <source>
        <dbReference type="ARBA" id="ARBA00017947"/>
    </source>
</evidence>
<feature type="domain" description="Vps16 N-terminal" evidence="5">
    <location>
        <begin position="31"/>
        <end position="399"/>
    </location>
</feature>
<dbReference type="GO" id="GO:0003779">
    <property type="term" value="F:actin binding"/>
    <property type="evidence" value="ECO:0007669"/>
    <property type="project" value="TreeGrafter"/>
</dbReference>
<comment type="subcellular location">
    <subcellularLocation>
        <location evidence="3">Late endosome membrane</location>
        <topology evidence="3">Peripheral membrane protein</topology>
        <orientation evidence="3">Cytoplasmic side</orientation>
    </subcellularLocation>
    <subcellularLocation>
        <location evidence="3">Lysosome membrane</location>
        <topology evidence="3">Peripheral membrane protein</topology>
        <orientation evidence="3">Cytoplasmic side</orientation>
    </subcellularLocation>
    <text evidence="3">Cytoplasmic, peripheral membrane protein associated with late endosomes/lysosomes.</text>
</comment>
<dbReference type="GO" id="GO:0042144">
    <property type="term" value="P:vacuole fusion, non-autophagic"/>
    <property type="evidence" value="ECO:0007669"/>
    <property type="project" value="TreeGrafter"/>
</dbReference>
<dbReference type="InterPro" id="IPR006926">
    <property type="entry name" value="Vps16_N"/>
</dbReference>
<dbReference type="PANTHER" id="PTHR12811:SF0">
    <property type="entry name" value="VACUOLAR PROTEIN SORTING-ASSOCIATED PROTEIN 16 HOMOLOG"/>
    <property type="match status" value="1"/>
</dbReference>
<dbReference type="InterPro" id="IPR016534">
    <property type="entry name" value="VPS16"/>
</dbReference>